<comment type="caution">
    <text evidence="2">The sequence shown here is derived from an EMBL/GenBank/DDBJ whole genome shotgun (WGS) entry which is preliminary data.</text>
</comment>
<protein>
    <submittedName>
        <fullName evidence="2">Uncharacterized protein</fullName>
    </submittedName>
</protein>
<accession>A0A4Z2EAE9</accession>
<dbReference type="EMBL" id="SRLO01011628">
    <property type="protein sequence ID" value="TNN25799.1"/>
    <property type="molecule type" value="Genomic_DNA"/>
</dbReference>
<dbReference type="AlphaFoldDB" id="A0A4Z2EAE9"/>
<evidence type="ECO:0000313" key="2">
    <source>
        <dbReference type="EMBL" id="TNN25799.1"/>
    </source>
</evidence>
<evidence type="ECO:0000313" key="3">
    <source>
        <dbReference type="Proteomes" id="UP000314294"/>
    </source>
</evidence>
<sequence>MTSIVHVVLLCNSSSLVPLVRLKELLGPKAEKELAEWKFGLPADSMGLQSPELRSRTSMSPRGSTRVVDPRGPSWTLVDPRGPSWTLVDLGCKGGSSLYLSEPSLSTDVM</sequence>
<keyword evidence="3" id="KW-1185">Reference proteome</keyword>
<evidence type="ECO:0000256" key="1">
    <source>
        <dbReference type="SAM" id="MobiDB-lite"/>
    </source>
</evidence>
<reference evidence="2 3" key="1">
    <citation type="submission" date="2019-03" db="EMBL/GenBank/DDBJ databases">
        <title>First draft genome of Liparis tanakae, snailfish: a comprehensive survey of snailfish specific genes.</title>
        <authorList>
            <person name="Kim W."/>
            <person name="Song I."/>
            <person name="Jeong J.-H."/>
            <person name="Kim D."/>
            <person name="Kim S."/>
            <person name="Ryu S."/>
            <person name="Song J.Y."/>
            <person name="Lee S.K."/>
        </authorList>
    </citation>
    <scope>NUCLEOTIDE SEQUENCE [LARGE SCALE GENOMIC DNA]</scope>
    <source>
        <tissue evidence="2">Muscle</tissue>
    </source>
</reference>
<feature type="region of interest" description="Disordered" evidence="1">
    <location>
        <begin position="48"/>
        <end position="75"/>
    </location>
</feature>
<name>A0A4Z2EAE9_9TELE</name>
<organism evidence="2 3">
    <name type="scientific">Liparis tanakae</name>
    <name type="common">Tanaka's snailfish</name>
    <dbReference type="NCBI Taxonomy" id="230148"/>
    <lineage>
        <taxon>Eukaryota</taxon>
        <taxon>Metazoa</taxon>
        <taxon>Chordata</taxon>
        <taxon>Craniata</taxon>
        <taxon>Vertebrata</taxon>
        <taxon>Euteleostomi</taxon>
        <taxon>Actinopterygii</taxon>
        <taxon>Neopterygii</taxon>
        <taxon>Teleostei</taxon>
        <taxon>Neoteleostei</taxon>
        <taxon>Acanthomorphata</taxon>
        <taxon>Eupercaria</taxon>
        <taxon>Perciformes</taxon>
        <taxon>Cottioidei</taxon>
        <taxon>Cottales</taxon>
        <taxon>Liparidae</taxon>
        <taxon>Liparis</taxon>
    </lineage>
</organism>
<gene>
    <name evidence="2" type="ORF">EYF80_064069</name>
</gene>
<proteinExistence type="predicted"/>
<dbReference type="Proteomes" id="UP000314294">
    <property type="component" value="Unassembled WGS sequence"/>
</dbReference>